<evidence type="ECO:0000256" key="8">
    <source>
        <dbReference type="PROSITE-ProRule" id="PRU00042"/>
    </source>
</evidence>
<evidence type="ECO:0000256" key="3">
    <source>
        <dbReference type="ARBA" id="ARBA00022737"/>
    </source>
</evidence>
<keyword evidence="5" id="KW-0862">Zinc</keyword>
<dbReference type="GO" id="GO:0003700">
    <property type="term" value="F:DNA-binding transcription factor activity"/>
    <property type="evidence" value="ECO:0007669"/>
    <property type="project" value="TreeGrafter"/>
</dbReference>
<dbReference type="SUPFAM" id="SSF57667">
    <property type="entry name" value="beta-beta-alpha zinc fingers"/>
    <property type="match status" value="1"/>
</dbReference>
<accession>A0AAV6UFB9</accession>
<keyword evidence="6" id="KW-0238">DNA-binding</keyword>
<dbReference type="PANTHER" id="PTHR24404">
    <property type="entry name" value="ZINC FINGER PROTEIN"/>
    <property type="match status" value="1"/>
</dbReference>
<keyword evidence="7" id="KW-0539">Nucleus</keyword>
<proteinExistence type="predicted"/>
<reference evidence="10 11" key="1">
    <citation type="journal article" date="2022" name="Nat. Ecol. Evol.">
        <title>A masculinizing supergene underlies an exaggerated male reproductive morph in a spider.</title>
        <authorList>
            <person name="Hendrickx F."/>
            <person name="De Corte Z."/>
            <person name="Sonet G."/>
            <person name="Van Belleghem S.M."/>
            <person name="Kostlbacher S."/>
            <person name="Vangestel C."/>
        </authorList>
    </citation>
    <scope>NUCLEOTIDE SEQUENCE [LARGE SCALE GENOMIC DNA]</scope>
    <source>
        <strain evidence="10">W744_W776</strain>
    </source>
</reference>
<comment type="caution">
    <text evidence="10">The sequence shown here is derived from an EMBL/GenBank/DDBJ whole genome shotgun (WGS) entry which is preliminary data.</text>
</comment>
<dbReference type="PANTHER" id="PTHR24404:SF106">
    <property type="entry name" value="C2H2-TYPE DOMAIN-CONTAINING PROTEIN"/>
    <property type="match status" value="1"/>
</dbReference>
<dbReference type="PROSITE" id="PS00028">
    <property type="entry name" value="ZINC_FINGER_C2H2_1"/>
    <property type="match status" value="4"/>
</dbReference>
<dbReference type="GO" id="GO:0000978">
    <property type="term" value="F:RNA polymerase II cis-regulatory region sequence-specific DNA binding"/>
    <property type="evidence" value="ECO:0007669"/>
    <property type="project" value="TreeGrafter"/>
</dbReference>
<dbReference type="GO" id="GO:0008270">
    <property type="term" value="F:zinc ion binding"/>
    <property type="evidence" value="ECO:0007669"/>
    <property type="project" value="UniProtKB-KW"/>
</dbReference>
<protein>
    <recommendedName>
        <fullName evidence="9">C2H2-type domain-containing protein</fullName>
    </recommendedName>
</protein>
<dbReference type="AlphaFoldDB" id="A0AAV6UFB9"/>
<dbReference type="Proteomes" id="UP000827092">
    <property type="component" value="Unassembled WGS sequence"/>
</dbReference>
<dbReference type="SMART" id="SM00355">
    <property type="entry name" value="ZnF_C2H2"/>
    <property type="match status" value="6"/>
</dbReference>
<dbReference type="Gene3D" id="3.30.160.60">
    <property type="entry name" value="Classic Zinc Finger"/>
    <property type="match status" value="2"/>
</dbReference>
<gene>
    <name evidence="10" type="ORF">JTE90_024429</name>
</gene>
<comment type="subcellular location">
    <subcellularLocation>
        <location evidence="1">Nucleus</location>
    </subcellularLocation>
</comment>
<dbReference type="InterPro" id="IPR013087">
    <property type="entry name" value="Znf_C2H2_type"/>
</dbReference>
<evidence type="ECO:0000256" key="1">
    <source>
        <dbReference type="ARBA" id="ARBA00004123"/>
    </source>
</evidence>
<dbReference type="GO" id="GO:0005634">
    <property type="term" value="C:nucleus"/>
    <property type="evidence" value="ECO:0007669"/>
    <property type="project" value="UniProtKB-SubCell"/>
</dbReference>
<evidence type="ECO:0000313" key="10">
    <source>
        <dbReference type="EMBL" id="KAG8183120.1"/>
    </source>
</evidence>
<dbReference type="GO" id="GO:0006357">
    <property type="term" value="P:regulation of transcription by RNA polymerase II"/>
    <property type="evidence" value="ECO:0007669"/>
    <property type="project" value="TreeGrafter"/>
</dbReference>
<keyword evidence="3" id="KW-0677">Repeat</keyword>
<dbReference type="PROSITE" id="PS50157">
    <property type="entry name" value="ZINC_FINGER_C2H2_2"/>
    <property type="match status" value="3"/>
</dbReference>
<keyword evidence="4 8" id="KW-0863">Zinc-finger</keyword>
<feature type="domain" description="C2H2-type" evidence="9">
    <location>
        <begin position="190"/>
        <end position="212"/>
    </location>
</feature>
<dbReference type="InterPro" id="IPR050589">
    <property type="entry name" value="Ikaros_C2H2-ZF"/>
</dbReference>
<feature type="domain" description="C2H2-type" evidence="9">
    <location>
        <begin position="69"/>
        <end position="91"/>
    </location>
</feature>
<evidence type="ECO:0000256" key="5">
    <source>
        <dbReference type="ARBA" id="ARBA00022833"/>
    </source>
</evidence>
<dbReference type="EMBL" id="JAFNEN010000431">
    <property type="protein sequence ID" value="KAG8183120.1"/>
    <property type="molecule type" value="Genomic_DNA"/>
</dbReference>
<sequence>MEQIECEQNGTSLKTPEAVTRNGESKCLECEICNRIYFTCSKLEKHIRTYHGGKKDTGAHEDKHLSKKFQCYDCLEFFESKKVLEAHEKTHEQRFYVECDFCETFCDNEEELKAHLKSHPNSKKSRDKTKLPPKTIKCKCCRKKFRTEDALKSHFKFCNPSLLSCEKCCKSFSTKPSLKRHSCSMKDAVYKCNVCNESFSKKVDLYQHFFVHKFTQGYDLQL</sequence>
<dbReference type="Pfam" id="PF00096">
    <property type="entry name" value="zf-C2H2"/>
    <property type="match status" value="2"/>
</dbReference>
<evidence type="ECO:0000256" key="4">
    <source>
        <dbReference type="ARBA" id="ARBA00022771"/>
    </source>
</evidence>
<organism evidence="10 11">
    <name type="scientific">Oedothorax gibbosus</name>
    <dbReference type="NCBI Taxonomy" id="931172"/>
    <lineage>
        <taxon>Eukaryota</taxon>
        <taxon>Metazoa</taxon>
        <taxon>Ecdysozoa</taxon>
        <taxon>Arthropoda</taxon>
        <taxon>Chelicerata</taxon>
        <taxon>Arachnida</taxon>
        <taxon>Araneae</taxon>
        <taxon>Araneomorphae</taxon>
        <taxon>Entelegynae</taxon>
        <taxon>Araneoidea</taxon>
        <taxon>Linyphiidae</taxon>
        <taxon>Erigoninae</taxon>
        <taxon>Oedothorax</taxon>
    </lineage>
</organism>
<evidence type="ECO:0000259" key="9">
    <source>
        <dbReference type="PROSITE" id="PS50157"/>
    </source>
</evidence>
<keyword evidence="2" id="KW-0479">Metal-binding</keyword>
<dbReference type="Pfam" id="PF12874">
    <property type="entry name" value="zf-met"/>
    <property type="match status" value="1"/>
</dbReference>
<evidence type="ECO:0000256" key="7">
    <source>
        <dbReference type="ARBA" id="ARBA00023242"/>
    </source>
</evidence>
<evidence type="ECO:0000313" key="11">
    <source>
        <dbReference type="Proteomes" id="UP000827092"/>
    </source>
</evidence>
<dbReference type="InterPro" id="IPR036236">
    <property type="entry name" value="Znf_C2H2_sf"/>
</dbReference>
<feature type="domain" description="C2H2-type" evidence="9">
    <location>
        <begin position="28"/>
        <end position="56"/>
    </location>
</feature>
<evidence type="ECO:0000256" key="6">
    <source>
        <dbReference type="ARBA" id="ARBA00023125"/>
    </source>
</evidence>
<evidence type="ECO:0000256" key="2">
    <source>
        <dbReference type="ARBA" id="ARBA00022723"/>
    </source>
</evidence>
<keyword evidence="11" id="KW-1185">Reference proteome</keyword>
<name>A0AAV6UFB9_9ARAC</name>